<sequence>MKDHRHFYASISNADHGVNPAAPLCSLSCNGDGAKTSNGSILPGLRDALFLQVTSSSPLYLQGYRNSSSVCSATV</sequence>
<keyword evidence="2" id="KW-1185">Reference proteome</keyword>
<evidence type="ECO:0000313" key="1">
    <source>
        <dbReference type="EMBL" id="KHF98410.1"/>
    </source>
</evidence>
<comment type="caution">
    <text evidence="1">The sequence shown here is derived from an EMBL/GenBank/DDBJ whole genome shotgun (WGS) entry which is preliminary data.</text>
</comment>
<dbReference type="AlphaFoldDB" id="A0A0B0MHN5"/>
<accession>A0A0B0MHN5</accession>
<protein>
    <submittedName>
        <fullName evidence="1">Uncharacterized protein</fullName>
    </submittedName>
</protein>
<dbReference type="EMBL" id="JRRC01038811">
    <property type="protein sequence ID" value="KHF98410.1"/>
    <property type="molecule type" value="Genomic_DNA"/>
</dbReference>
<gene>
    <name evidence="1" type="ORF">F383_37471</name>
</gene>
<proteinExistence type="predicted"/>
<evidence type="ECO:0000313" key="2">
    <source>
        <dbReference type="Proteomes" id="UP000032142"/>
    </source>
</evidence>
<dbReference type="Proteomes" id="UP000032142">
    <property type="component" value="Unassembled WGS sequence"/>
</dbReference>
<organism evidence="1 2">
    <name type="scientific">Gossypium arboreum</name>
    <name type="common">Tree cotton</name>
    <name type="synonym">Gossypium nanking</name>
    <dbReference type="NCBI Taxonomy" id="29729"/>
    <lineage>
        <taxon>Eukaryota</taxon>
        <taxon>Viridiplantae</taxon>
        <taxon>Streptophyta</taxon>
        <taxon>Embryophyta</taxon>
        <taxon>Tracheophyta</taxon>
        <taxon>Spermatophyta</taxon>
        <taxon>Magnoliopsida</taxon>
        <taxon>eudicotyledons</taxon>
        <taxon>Gunneridae</taxon>
        <taxon>Pentapetalae</taxon>
        <taxon>rosids</taxon>
        <taxon>malvids</taxon>
        <taxon>Malvales</taxon>
        <taxon>Malvaceae</taxon>
        <taxon>Malvoideae</taxon>
        <taxon>Gossypium</taxon>
    </lineage>
</organism>
<reference evidence="2" key="1">
    <citation type="submission" date="2014-09" db="EMBL/GenBank/DDBJ databases">
        <authorList>
            <person name="Mudge J."/>
            <person name="Ramaraj T."/>
            <person name="Lindquist I.E."/>
            <person name="Bharti A.K."/>
            <person name="Sundararajan A."/>
            <person name="Cameron C.T."/>
            <person name="Woodward J.E."/>
            <person name="May G.D."/>
            <person name="Brubaker C."/>
            <person name="Broadhvest J."/>
            <person name="Wilkins T.A."/>
        </authorList>
    </citation>
    <scope>NUCLEOTIDE SEQUENCE</scope>
    <source>
        <strain evidence="2">cv. AKA8401</strain>
    </source>
</reference>
<name>A0A0B0MHN5_GOSAR</name>